<dbReference type="RefSeq" id="WP_183968135.1">
    <property type="nucleotide sequence ID" value="NZ_BAABEW010000022.1"/>
</dbReference>
<organism evidence="1 2">
    <name type="scientific">Quisquiliibacterium transsilvanicum</name>
    <dbReference type="NCBI Taxonomy" id="1549638"/>
    <lineage>
        <taxon>Bacteria</taxon>
        <taxon>Pseudomonadati</taxon>
        <taxon>Pseudomonadota</taxon>
        <taxon>Betaproteobacteria</taxon>
        <taxon>Burkholderiales</taxon>
        <taxon>Burkholderiaceae</taxon>
        <taxon>Quisquiliibacterium</taxon>
    </lineage>
</organism>
<keyword evidence="2" id="KW-1185">Reference proteome</keyword>
<comment type="caution">
    <text evidence="1">The sequence shown here is derived from an EMBL/GenBank/DDBJ whole genome shotgun (WGS) entry which is preliminary data.</text>
</comment>
<sequence>MLPSSPAAQRNKAPILEVLQRVLPPAAAVLEIASGTGQHAAHFAAAQPGWRWQPSDADPGATAAIDAWCGSLANVAPALALDVLQPDWPVAHGSLDAVFCANMLHISPWASCSALMRGAARHLAPGGVLVTYGPYLVDGEPTAPGNLAFDADLRSRNPAWGLRLLADVVAQAAAAGLVFEERVRMPANNLVLVFRKPGA</sequence>
<dbReference type="GO" id="GO:0008168">
    <property type="term" value="F:methyltransferase activity"/>
    <property type="evidence" value="ECO:0007669"/>
    <property type="project" value="UniProtKB-KW"/>
</dbReference>
<keyword evidence="1" id="KW-0808">Transferase</keyword>
<keyword evidence="1" id="KW-0489">Methyltransferase</keyword>
<dbReference type="InterPro" id="IPR029063">
    <property type="entry name" value="SAM-dependent_MTases_sf"/>
</dbReference>
<dbReference type="SUPFAM" id="SSF53335">
    <property type="entry name" value="S-adenosyl-L-methionine-dependent methyltransferases"/>
    <property type="match status" value="1"/>
</dbReference>
<dbReference type="PANTHER" id="PTHR20974:SF0">
    <property type="entry name" value="UPF0585 PROTEIN CG18661"/>
    <property type="match status" value="1"/>
</dbReference>
<name>A0A7W8HJW5_9BURK</name>
<dbReference type="EMBL" id="JACHGB010000005">
    <property type="protein sequence ID" value="MBB5272520.1"/>
    <property type="molecule type" value="Genomic_DNA"/>
</dbReference>
<dbReference type="Gene3D" id="3.40.50.150">
    <property type="entry name" value="Vaccinia Virus protein VP39"/>
    <property type="match status" value="1"/>
</dbReference>
<gene>
    <name evidence="1" type="ORF">HNQ70_002543</name>
</gene>
<reference evidence="1 2" key="1">
    <citation type="submission" date="2020-08" db="EMBL/GenBank/DDBJ databases">
        <title>Genomic Encyclopedia of Type Strains, Phase IV (KMG-IV): sequencing the most valuable type-strain genomes for metagenomic binning, comparative biology and taxonomic classification.</title>
        <authorList>
            <person name="Goeker M."/>
        </authorList>
    </citation>
    <scope>NUCLEOTIDE SEQUENCE [LARGE SCALE GENOMIC DNA]</scope>
    <source>
        <strain evidence="1 2">DSM 29781</strain>
    </source>
</reference>
<evidence type="ECO:0000313" key="2">
    <source>
        <dbReference type="Proteomes" id="UP000532440"/>
    </source>
</evidence>
<dbReference type="Proteomes" id="UP000532440">
    <property type="component" value="Unassembled WGS sequence"/>
</dbReference>
<dbReference type="GO" id="GO:0032259">
    <property type="term" value="P:methylation"/>
    <property type="evidence" value="ECO:0007669"/>
    <property type="project" value="UniProtKB-KW"/>
</dbReference>
<dbReference type="InterPro" id="IPR010342">
    <property type="entry name" value="DUF938"/>
</dbReference>
<dbReference type="AlphaFoldDB" id="A0A7W8HJW5"/>
<dbReference type="PANTHER" id="PTHR20974">
    <property type="entry name" value="UPF0585 PROTEIN CG18661"/>
    <property type="match status" value="1"/>
</dbReference>
<accession>A0A7W8HJW5</accession>
<proteinExistence type="predicted"/>
<dbReference type="Pfam" id="PF06080">
    <property type="entry name" value="DUF938"/>
    <property type="match status" value="1"/>
</dbReference>
<evidence type="ECO:0000313" key="1">
    <source>
        <dbReference type="EMBL" id="MBB5272520.1"/>
    </source>
</evidence>
<protein>
    <submittedName>
        <fullName evidence="1">SAM-dependent methyltransferase</fullName>
    </submittedName>
</protein>